<feature type="region of interest" description="Disordered" evidence="1">
    <location>
        <begin position="409"/>
        <end position="451"/>
    </location>
</feature>
<feature type="region of interest" description="Disordered" evidence="1">
    <location>
        <begin position="80"/>
        <end position="103"/>
    </location>
</feature>
<dbReference type="Proteomes" id="UP000222542">
    <property type="component" value="Unassembled WGS sequence"/>
</dbReference>
<proteinExistence type="predicted"/>
<evidence type="ECO:0000313" key="3">
    <source>
        <dbReference type="Proteomes" id="UP000222542"/>
    </source>
</evidence>
<reference evidence="2 3" key="1">
    <citation type="journal article" date="2014" name="Nat. Genet.">
        <title>Genome sequence of the hot pepper provides insights into the evolution of pungency in Capsicum species.</title>
        <authorList>
            <person name="Kim S."/>
            <person name="Park M."/>
            <person name="Yeom S.I."/>
            <person name="Kim Y.M."/>
            <person name="Lee J.M."/>
            <person name="Lee H.A."/>
            <person name="Seo E."/>
            <person name="Choi J."/>
            <person name="Cheong K."/>
            <person name="Kim K.T."/>
            <person name="Jung K."/>
            <person name="Lee G.W."/>
            <person name="Oh S.K."/>
            <person name="Bae C."/>
            <person name="Kim S.B."/>
            <person name="Lee H.Y."/>
            <person name="Kim S.Y."/>
            <person name="Kim M.S."/>
            <person name="Kang B.C."/>
            <person name="Jo Y.D."/>
            <person name="Yang H.B."/>
            <person name="Jeong H.J."/>
            <person name="Kang W.H."/>
            <person name="Kwon J.K."/>
            <person name="Shin C."/>
            <person name="Lim J.Y."/>
            <person name="Park J.H."/>
            <person name="Huh J.H."/>
            <person name="Kim J.S."/>
            <person name="Kim B.D."/>
            <person name="Cohen O."/>
            <person name="Paran I."/>
            <person name="Suh M.C."/>
            <person name="Lee S.B."/>
            <person name="Kim Y.K."/>
            <person name="Shin Y."/>
            <person name="Noh S.J."/>
            <person name="Park J."/>
            <person name="Seo Y.S."/>
            <person name="Kwon S.Y."/>
            <person name="Kim H.A."/>
            <person name="Park J.M."/>
            <person name="Kim H.J."/>
            <person name="Choi S.B."/>
            <person name="Bosland P.W."/>
            <person name="Reeves G."/>
            <person name="Jo S.H."/>
            <person name="Lee B.W."/>
            <person name="Cho H.T."/>
            <person name="Choi H.S."/>
            <person name="Lee M.S."/>
            <person name="Yu Y."/>
            <person name="Do Choi Y."/>
            <person name="Park B.S."/>
            <person name="van Deynze A."/>
            <person name="Ashrafi H."/>
            <person name="Hill T."/>
            <person name="Kim W.T."/>
            <person name="Pai H.S."/>
            <person name="Ahn H.K."/>
            <person name="Yeam I."/>
            <person name="Giovannoni J.J."/>
            <person name="Rose J.K."/>
            <person name="Sorensen I."/>
            <person name="Lee S.J."/>
            <person name="Kim R.W."/>
            <person name="Choi I.Y."/>
            <person name="Choi B.S."/>
            <person name="Lim J.S."/>
            <person name="Lee Y.H."/>
            <person name="Choi D."/>
        </authorList>
    </citation>
    <scope>NUCLEOTIDE SEQUENCE [LARGE SCALE GENOMIC DNA]</scope>
    <source>
        <strain evidence="3">cv. CM334</strain>
    </source>
</reference>
<name>A0A2G2Z1W7_CAPAN</name>
<dbReference type="PANTHER" id="PTHR47067">
    <property type="entry name" value="TPX2 (TARGETING PROTEIN FOR XKLP2) PROTEIN FAMILY-RELATED"/>
    <property type="match status" value="1"/>
</dbReference>
<feature type="compositionally biased region" description="Polar residues" evidence="1">
    <location>
        <begin position="80"/>
        <end position="96"/>
    </location>
</feature>
<dbReference type="PANTHER" id="PTHR47067:SF6">
    <property type="entry name" value="PROTEIN WVD2-LIKE 7"/>
    <property type="match status" value="1"/>
</dbReference>
<comment type="caution">
    <text evidence="2">The sequence shown here is derived from an EMBL/GenBank/DDBJ whole genome shotgun (WGS) entry which is preliminary data.</text>
</comment>
<feature type="region of interest" description="Disordered" evidence="1">
    <location>
        <begin position="136"/>
        <end position="155"/>
    </location>
</feature>
<organism evidence="2 3">
    <name type="scientific">Capsicum annuum</name>
    <name type="common">Capsicum pepper</name>
    <dbReference type="NCBI Taxonomy" id="4072"/>
    <lineage>
        <taxon>Eukaryota</taxon>
        <taxon>Viridiplantae</taxon>
        <taxon>Streptophyta</taxon>
        <taxon>Embryophyta</taxon>
        <taxon>Tracheophyta</taxon>
        <taxon>Spermatophyta</taxon>
        <taxon>Magnoliopsida</taxon>
        <taxon>eudicotyledons</taxon>
        <taxon>Gunneridae</taxon>
        <taxon>Pentapetalae</taxon>
        <taxon>asterids</taxon>
        <taxon>lamiids</taxon>
        <taxon>Solanales</taxon>
        <taxon>Solanaceae</taxon>
        <taxon>Solanoideae</taxon>
        <taxon>Capsiceae</taxon>
        <taxon>Capsicum</taxon>
    </lineage>
</organism>
<protein>
    <recommendedName>
        <fullName evidence="4">Protein WVD2-like 7</fullName>
    </recommendedName>
</protein>
<feature type="compositionally biased region" description="Low complexity" evidence="1">
    <location>
        <begin position="432"/>
        <end position="444"/>
    </location>
</feature>
<sequence length="451" mass="51140">MAGGIEEPFRLSFQADSWQSGSISFGRFENEALCWERRSSFTHNRYLEEVEKYFKPGSVTEKKVYFEELFRKRALLSQSSSNCQDGADSQASNDGSENTDYEGDFEHVNEIGHSACFVENHDRAATLLENGNSTHLSKNGKYQAENTGYDRDSERVNEVGDSARFEESFDGSNNGDIEVTEYTNSFDVLQSVPERLKAEAKFNLSAGNLSFNDLEITCFIQVSSGSKSNVLNQHKSSEEQPIARKVVASRASCTEKVSHRLYQSVNRKRNADCSFDLRCAMYRKRKKQRSNIYREISISKQLPCLPSTVNLTTAQKKPRYACYAANFLRALCCFNLIGLGDKITCFIQVSSGSKANVLNQHKSTEEQPISRKVVASRASCTEKVSHRLYQSVNRKRKKQRSNSYREISILKQLPYREPGRRSEKNKDGQSWEEAGARAAEADGGWTEREKF</sequence>
<gene>
    <name evidence="2" type="ORF">T459_19377</name>
</gene>
<evidence type="ECO:0000313" key="2">
    <source>
        <dbReference type="EMBL" id="PHT75855.1"/>
    </source>
</evidence>
<dbReference type="AlphaFoldDB" id="A0A2G2Z1W7"/>
<dbReference type="EMBL" id="AYRZ02000007">
    <property type="protein sequence ID" value="PHT75855.1"/>
    <property type="molecule type" value="Genomic_DNA"/>
</dbReference>
<dbReference type="Gramene" id="PHT75855">
    <property type="protein sequence ID" value="PHT75855"/>
    <property type="gene ID" value="T459_19377"/>
</dbReference>
<keyword evidence="3" id="KW-1185">Reference proteome</keyword>
<dbReference type="STRING" id="4072.A0A2G2Z1W7"/>
<reference evidence="2 3" key="2">
    <citation type="journal article" date="2017" name="Genome Biol.">
        <title>New reference genome sequences of hot pepper reveal the massive evolution of plant disease-resistance genes by retroduplication.</title>
        <authorList>
            <person name="Kim S."/>
            <person name="Park J."/>
            <person name="Yeom S.I."/>
            <person name="Kim Y.M."/>
            <person name="Seo E."/>
            <person name="Kim K.T."/>
            <person name="Kim M.S."/>
            <person name="Lee J.M."/>
            <person name="Cheong K."/>
            <person name="Shin H.S."/>
            <person name="Kim S.B."/>
            <person name="Han K."/>
            <person name="Lee J."/>
            <person name="Park M."/>
            <person name="Lee H.A."/>
            <person name="Lee H.Y."/>
            <person name="Lee Y."/>
            <person name="Oh S."/>
            <person name="Lee J.H."/>
            <person name="Choi E."/>
            <person name="Choi E."/>
            <person name="Lee S.E."/>
            <person name="Jeon J."/>
            <person name="Kim H."/>
            <person name="Choi G."/>
            <person name="Song H."/>
            <person name="Lee J."/>
            <person name="Lee S.C."/>
            <person name="Kwon J.K."/>
            <person name="Lee H.Y."/>
            <person name="Koo N."/>
            <person name="Hong Y."/>
            <person name="Kim R.W."/>
            <person name="Kang W.H."/>
            <person name="Huh J.H."/>
            <person name="Kang B.C."/>
            <person name="Yang T.J."/>
            <person name="Lee Y.H."/>
            <person name="Bennetzen J.L."/>
            <person name="Choi D."/>
        </authorList>
    </citation>
    <scope>NUCLEOTIDE SEQUENCE [LARGE SCALE GENOMIC DNA]</scope>
    <source>
        <strain evidence="3">cv. CM334</strain>
    </source>
</reference>
<accession>A0A2G2Z1W7</accession>
<evidence type="ECO:0008006" key="4">
    <source>
        <dbReference type="Google" id="ProtNLM"/>
    </source>
</evidence>
<feature type="compositionally biased region" description="Basic and acidic residues" evidence="1">
    <location>
        <begin position="417"/>
        <end position="429"/>
    </location>
</feature>
<evidence type="ECO:0000256" key="1">
    <source>
        <dbReference type="SAM" id="MobiDB-lite"/>
    </source>
</evidence>
<dbReference type="GO" id="GO:0055028">
    <property type="term" value="C:cortical microtubule"/>
    <property type="evidence" value="ECO:0000318"/>
    <property type="project" value="GO_Central"/>
</dbReference>
<dbReference type="InterPro" id="IPR044216">
    <property type="entry name" value="WDL7"/>
</dbReference>
<dbReference type="GO" id="GO:0009737">
    <property type="term" value="P:response to abscisic acid"/>
    <property type="evidence" value="ECO:0000318"/>
    <property type="project" value="GO_Central"/>
</dbReference>